<organism evidence="1 2">
    <name type="scientific">Methyloprofundus sedimenti</name>
    <dbReference type="NCBI Taxonomy" id="1420851"/>
    <lineage>
        <taxon>Bacteria</taxon>
        <taxon>Pseudomonadati</taxon>
        <taxon>Pseudomonadota</taxon>
        <taxon>Gammaproteobacteria</taxon>
        <taxon>Methylococcales</taxon>
        <taxon>Methylococcaceae</taxon>
        <taxon>Methyloprofundus</taxon>
    </lineage>
</organism>
<dbReference type="STRING" id="1420851.AU255_01055"/>
<comment type="caution">
    <text evidence="1">The sequence shown here is derived from an EMBL/GenBank/DDBJ whole genome shotgun (WGS) entry which is preliminary data.</text>
</comment>
<dbReference type="AlphaFoldDB" id="A0A1V8M4Q4"/>
<keyword evidence="2" id="KW-1185">Reference proteome</keyword>
<gene>
    <name evidence="1" type="ORF">AU255_01055</name>
</gene>
<reference evidence="1 2" key="1">
    <citation type="submission" date="2015-12" db="EMBL/GenBank/DDBJ databases">
        <authorList>
            <person name="Shamseldin A."/>
            <person name="Moawad H."/>
            <person name="Abd El-Rahim W.M."/>
            <person name="Sadowsky M.J."/>
        </authorList>
    </citation>
    <scope>NUCLEOTIDE SEQUENCE [LARGE SCALE GENOMIC DNA]</scope>
    <source>
        <strain evidence="1 2">WF1</strain>
    </source>
</reference>
<protein>
    <submittedName>
        <fullName evidence="1">Uncharacterized protein</fullName>
    </submittedName>
</protein>
<proteinExistence type="predicted"/>
<evidence type="ECO:0000313" key="1">
    <source>
        <dbReference type="EMBL" id="OQK16524.1"/>
    </source>
</evidence>
<dbReference type="EMBL" id="LPUF01000001">
    <property type="protein sequence ID" value="OQK16524.1"/>
    <property type="molecule type" value="Genomic_DNA"/>
</dbReference>
<accession>A0A1V8M4Q4</accession>
<dbReference type="Proteomes" id="UP000191980">
    <property type="component" value="Unassembled WGS sequence"/>
</dbReference>
<sequence>MSLAGSLWALLAILILSRFWFALVSLKDIANIAQALIDDAARSWHAAKSGKKDALNFFAQAKKLFEIRTILN</sequence>
<evidence type="ECO:0000313" key="2">
    <source>
        <dbReference type="Proteomes" id="UP000191980"/>
    </source>
</evidence>
<name>A0A1V8M4Q4_9GAMM</name>